<dbReference type="Gene3D" id="3.30.565.10">
    <property type="entry name" value="Histidine kinase-like ATPase, C-terminal domain"/>
    <property type="match status" value="1"/>
</dbReference>
<dbReference type="InterPro" id="IPR036890">
    <property type="entry name" value="HATPase_C_sf"/>
</dbReference>
<keyword evidence="2" id="KW-1185">Reference proteome</keyword>
<dbReference type="EMBL" id="OCST01000002">
    <property type="protein sequence ID" value="SOE61374.1"/>
    <property type="molecule type" value="Genomic_DNA"/>
</dbReference>
<accession>A0A2C8ZBA4</accession>
<keyword evidence="1" id="KW-0418">Kinase</keyword>
<reference evidence="1 2" key="1">
    <citation type="submission" date="2017-09" db="EMBL/GenBank/DDBJ databases">
        <authorList>
            <person name="Ehlers B."/>
            <person name="Leendertz F.H."/>
        </authorList>
    </citation>
    <scope>NUCLEOTIDE SEQUENCE [LARGE SCALE GENOMIC DNA]</scope>
    <source>
        <strain evidence="1 2">CGMCC 1.05381</strain>
    </source>
</reference>
<dbReference type="Proteomes" id="UP000219440">
    <property type="component" value="Unassembled WGS sequence"/>
</dbReference>
<evidence type="ECO:0000313" key="1">
    <source>
        <dbReference type="EMBL" id="SOE61374.1"/>
    </source>
</evidence>
<dbReference type="GO" id="GO:0016301">
    <property type="term" value="F:kinase activity"/>
    <property type="evidence" value="ECO:0007669"/>
    <property type="project" value="UniProtKB-KW"/>
</dbReference>
<sequence>MCDPVTHREPHATIEDARAGGHDYEIVEPSASPILESLRAFGYSPQTALADLIDNSISASAFEIRVQLHWMGSSSWISITDNGDGMDEKTLVAAMRLGSQSPLNDRSKGDLGRFGLGLKTASFSQGRQLTVMSRTPKAENLHVRQWDLDVVQRTDEWRLLTEAPSEISESMAELLPDSGTVVALGKLDRMLDKVFGAESAGSQADFLKIVDSVRRHLELVFHRYLSRSRPVRIWVNGQQLIPWDPFLRSHMATSTTGKESIWLAGYEVVVEPFVLPHKSKLSEAEHEAAAGLDGWNASQGFYVYRKDRLLVGGSWLGVGGAKEEHSKLARIAIEIPSTLDHLWQVDVRKSSIKAPSGMLGDLRRIARATKKDAEEVYRFRGKQTASRLAKEYVVAWDAIGHRSGGTSYRVNRRHPLVADALSDGLVNKTAVERLLRFVEETVPVTQIGIAVAESLDSTKGPFQDEGLEVRDQLEFMHQRQIAKGKSSSEALDFLATAEPFIYYLEIVQAFREDLE</sequence>
<gene>
    <name evidence="1" type="ORF">SAMN06296378_1254</name>
</gene>
<dbReference type="Pfam" id="PF13589">
    <property type="entry name" value="HATPase_c_3"/>
    <property type="match status" value="1"/>
</dbReference>
<organism evidence="1 2">
    <name type="scientific">Salinibacterium xinjiangense</name>
    <dbReference type="NCBI Taxonomy" id="386302"/>
    <lineage>
        <taxon>Bacteria</taxon>
        <taxon>Bacillati</taxon>
        <taxon>Actinomycetota</taxon>
        <taxon>Actinomycetes</taxon>
        <taxon>Micrococcales</taxon>
        <taxon>Microbacteriaceae</taxon>
        <taxon>Salinibacterium</taxon>
    </lineage>
</organism>
<protein>
    <submittedName>
        <fullName evidence="1">Histidine kinase-, DNA gyrase B-, and HSP90-like ATPase</fullName>
    </submittedName>
</protein>
<dbReference type="AlphaFoldDB" id="A0A2C8ZBA4"/>
<dbReference type="SUPFAM" id="SSF55874">
    <property type="entry name" value="ATPase domain of HSP90 chaperone/DNA topoisomerase II/histidine kinase"/>
    <property type="match status" value="1"/>
</dbReference>
<keyword evidence="1" id="KW-0808">Transferase</keyword>
<name>A0A2C8ZBA4_9MICO</name>
<proteinExistence type="predicted"/>
<evidence type="ECO:0000313" key="2">
    <source>
        <dbReference type="Proteomes" id="UP000219440"/>
    </source>
</evidence>